<gene>
    <name evidence="1" type="ORF">JOC54_002818</name>
</gene>
<dbReference type="SUPFAM" id="SSF53474">
    <property type="entry name" value="alpha/beta-Hydrolases"/>
    <property type="match status" value="1"/>
</dbReference>
<dbReference type="InterPro" id="IPR029058">
    <property type="entry name" value="AB_hydrolase_fold"/>
</dbReference>
<dbReference type="RefSeq" id="WP_204466764.1">
    <property type="nucleotide sequence ID" value="NZ_JAFBCV010000008.1"/>
</dbReference>
<sequence length="256" mass="29111">MATIMHMQFHSHSIGKQTSVQIILPDDTKPPYRTLYLLHGWSDNETAWMRHTQIEQYAQEHQLAVIMPDVGLSYYTDMAYGGNYFTYVTEELPAHLERNLPLSTAAENRYVAGLSMGGFGSFKWAINAPERFRAAASFSGALLVDEVLTLQLQAGDQTRKPYMQAILGPERTVHGTNGDLLPLLDELVAHKKQLPALFQYCGTEDFLHDINLQFRAHVESLGITYTYNESSGDHNWPYWDACIKNWLSTLKQQQLL</sequence>
<comment type="caution">
    <text evidence="1">The sequence shown here is derived from an EMBL/GenBank/DDBJ whole genome shotgun (WGS) entry which is preliminary data.</text>
</comment>
<name>A0ABS2SVG8_9BACI</name>
<organism evidence="1 2">
    <name type="scientific">Shouchella xiaoxiensis</name>
    <dbReference type="NCBI Taxonomy" id="766895"/>
    <lineage>
        <taxon>Bacteria</taxon>
        <taxon>Bacillati</taxon>
        <taxon>Bacillota</taxon>
        <taxon>Bacilli</taxon>
        <taxon>Bacillales</taxon>
        <taxon>Bacillaceae</taxon>
        <taxon>Shouchella</taxon>
    </lineage>
</organism>
<dbReference type="EMBL" id="JAFBCV010000008">
    <property type="protein sequence ID" value="MBM7839538.1"/>
    <property type="molecule type" value="Genomic_DNA"/>
</dbReference>
<dbReference type="PANTHER" id="PTHR48098:SF1">
    <property type="entry name" value="DIACYLGLYCEROL ACYLTRANSFERASE_MYCOLYLTRANSFERASE AG85A"/>
    <property type="match status" value="1"/>
</dbReference>
<proteinExistence type="predicted"/>
<dbReference type="InterPro" id="IPR000801">
    <property type="entry name" value="Esterase-like"/>
</dbReference>
<evidence type="ECO:0000313" key="2">
    <source>
        <dbReference type="Proteomes" id="UP001179280"/>
    </source>
</evidence>
<accession>A0ABS2SVG8</accession>
<dbReference type="Gene3D" id="3.40.50.1820">
    <property type="entry name" value="alpha/beta hydrolase"/>
    <property type="match status" value="1"/>
</dbReference>
<protein>
    <submittedName>
        <fullName evidence="1">S-formylglutathione hydrolase FrmB</fullName>
    </submittedName>
</protein>
<dbReference type="InterPro" id="IPR050583">
    <property type="entry name" value="Mycobacterial_A85_antigen"/>
</dbReference>
<dbReference type="Proteomes" id="UP001179280">
    <property type="component" value="Unassembled WGS sequence"/>
</dbReference>
<keyword evidence="2" id="KW-1185">Reference proteome</keyword>
<dbReference type="Pfam" id="PF00756">
    <property type="entry name" value="Esterase"/>
    <property type="match status" value="1"/>
</dbReference>
<dbReference type="GO" id="GO:0016787">
    <property type="term" value="F:hydrolase activity"/>
    <property type="evidence" value="ECO:0007669"/>
    <property type="project" value="UniProtKB-KW"/>
</dbReference>
<reference evidence="1" key="1">
    <citation type="submission" date="2021-01" db="EMBL/GenBank/DDBJ databases">
        <title>Genomic Encyclopedia of Type Strains, Phase IV (KMG-IV): sequencing the most valuable type-strain genomes for metagenomic binning, comparative biology and taxonomic classification.</title>
        <authorList>
            <person name="Goeker M."/>
        </authorList>
    </citation>
    <scope>NUCLEOTIDE SEQUENCE</scope>
    <source>
        <strain evidence="1">DSM 21943</strain>
    </source>
</reference>
<evidence type="ECO:0000313" key="1">
    <source>
        <dbReference type="EMBL" id="MBM7839538.1"/>
    </source>
</evidence>
<dbReference type="PANTHER" id="PTHR48098">
    <property type="entry name" value="ENTEROCHELIN ESTERASE-RELATED"/>
    <property type="match status" value="1"/>
</dbReference>
<keyword evidence="1" id="KW-0378">Hydrolase</keyword>